<dbReference type="GO" id="GO:0141153">
    <property type="term" value="F:glycerol-3-phosphate dehydrogenase (NADP+) activity"/>
    <property type="evidence" value="ECO:0007669"/>
    <property type="project" value="RHEA"/>
</dbReference>
<dbReference type="SUPFAM" id="SSF48179">
    <property type="entry name" value="6-phosphogluconate dehydrogenase C-terminal domain-like"/>
    <property type="match status" value="1"/>
</dbReference>
<comment type="similarity">
    <text evidence="1 13 17">Belongs to the NAD-dependent glycerol-3-phosphate dehydrogenase family.</text>
</comment>
<keyword evidence="13" id="KW-0963">Cytoplasm</keyword>
<dbReference type="AlphaFoldDB" id="A0A4Q8D2H4"/>
<evidence type="ECO:0000256" key="3">
    <source>
        <dbReference type="ARBA" id="ARBA00022857"/>
    </source>
</evidence>
<accession>A0A4Q8D2H4</accession>
<feature type="binding site" evidence="15">
    <location>
        <begin position="248"/>
        <end position="249"/>
    </location>
    <ligand>
        <name>substrate</name>
    </ligand>
</feature>
<dbReference type="GO" id="GO:0046167">
    <property type="term" value="P:glycerol-3-phosphate biosynthetic process"/>
    <property type="evidence" value="ECO:0007669"/>
    <property type="project" value="UniProtKB-UniRule"/>
</dbReference>
<dbReference type="InterPro" id="IPR011128">
    <property type="entry name" value="G3P_DH_NAD-dep_N"/>
</dbReference>
<protein>
    <recommendedName>
        <fullName evidence="11 13">Glycerol-3-phosphate dehydrogenase [NAD(P)+]</fullName>
        <ecNumber evidence="10 13">1.1.1.94</ecNumber>
    </recommendedName>
    <alternativeName>
        <fullName evidence="13">NAD(P)(+)-dependent glycerol-3-phosphate dehydrogenase</fullName>
    </alternativeName>
    <alternativeName>
        <fullName evidence="12 13">NAD(P)H-dependent dihydroxyacetone-phosphate reductase</fullName>
    </alternativeName>
</protein>
<evidence type="ECO:0000256" key="13">
    <source>
        <dbReference type="HAMAP-Rule" id="MF_00394"/>
    </source>
</evidence>
<keyword evidence="8 13" id="KW-1208">Phospholipid metabolism</keyword>
<keyword evidence="6 13" id="KW-0443">Lipid metabolism</keyword>
<dbReference type="Gene3D" id="1.10.1040.10">
    <property type="entry name" value="N-(1-d-carboxylethyl)-l-norvaline Dehydrogenase, domain 2"/>
    <property type="match status" value="1"/>
</dbReference>
<keyword evidence="3 13" id="KW-0521">NADP</keyword>
<evidence type="ECO:0000256" key="16">
    <source>
        <dbReference type="PIRSR" id="PIRSR000114-3"/>
    </source>
</evidence>
<feature type="binding site" evidence="13">
    <location>
        <position position="7"/>
    </location>
    <ligand>
        <name>NADPH</name>
        <dbReference type="ChEBI" id="CHEBI:57783"/>
    </ligand>
</feature>
<comment type="caution">
    <text evidence="13">Lacks conserved residue(s) required for the propagation of feature annotation.</text>
</comment>
<evidence type="ECO:0000256" key="7">
    <source>
        <dbReference type="ARBA" id="ARBA00023209"/>
    </source>
</evidence>
<feature type="binding site" evidence="13">
    <location>
        <position position="247"/>
    </location>
    <ligand>
        <name>sn-glycerol 3-phosphate</name>
        <dbReference type="ChEBI" id="CHEBI:57597"/>
    </ligand>
</feature>
<dbReference type="EC" id="1.1.1.94" evidence="10 13"/>
<evidence type="ECO:0000256" key="8">
    <source>
        <dbReference type="ARBA" id="ARBA00023264"/>
    </source>
</evidence>
<dbReference type="GO" id="GO:0141152">
    <property type="term" value="F:glycerol-3-phosphate dehydrogenase (NAD+) activity"/>
    <property type="evidence" value="ECO:0007669"/>
    <property type="project" value="RHEA"/>
</dbReference>
<feature type="binding site" evidence="13">
    <location>
        <position position="131"/>
    </location>
    <ligand>
        <name>sn-glycerol 3-phosphate</name>
        <dbReference type="ChEBI" id="CHEBI:57597"/>
    </ligand>
</feature>
<gene>
    <name evidence="13" type="primary">gpsA</name>
    <name evidence="20" type="ORF">EV698_1802</name>
</gene>
<evidence type="ECO:0000256" key="12">
    <source>
        <dbReference type="ARBA" id="ARBA00080511"/>
    </source>
</evidence>
<proteinExistence type="inferred from homology"/>
<evidence type="ECO:0000256" key="10">
    <source>
        <dbReference type="ARBA" id="ARBA00066687"/>
    </source>
</evidence>
<dbReference type="PRINTS" id="PR00077">
    <property type="entry name" value="GPDHDRGNASE"/>
</dbReference>
<comment type="function">
    <text evidence="13">Catalyzes the reduction of the glycolytic intermediate dihydroxyacetone phosphate (DHAP) to sn-glycerol 3-phosphate (G3P), the key precursor for phospholipid synthesis.</text>
</comment>
<comment type="pathway">
    <text evidence="13">Membrane lipid metabolism; glycerophospholipid metabolism.</text>
</comment>
<feature type="binding site" evidence="13">
    <location>
        <position position="272"/>
    </location>
    <ligand>
        <name>NADPH</name>
        <dbReference type="ChEBI" id="CHEBI:57783"/>
    </ligand>
</feature>
<dbReference type="Pfam" id="PF07479">
    <property type="entry name" value="NAD_Gly3P_dh_C"/>
    <property type="match status" value="1"/>
</dbReference>
<evidence type="ECO:0000256" key="5">
    <source>
        <dbReference type="ARBA" id="ARBA00023027"/>
    </source>
</evidence>
<evidence type="ECO:0000256" key="15">
    <source>
        <dbReference type="PIRSR" id="PIRSR000114-2"/>
    </source>
</evidence>
<dbReference type="GO" id="GO:0005975">
    <property type="term" value="P:carbohydrate metabolic process"/>
    <property type="evidence" value="ECO:0007669"/>
    <property type="project" value="InterPro"/>
</dbReference>
<evidence type="ECO:0000256" key="2">
    <source>
        <dbReference type="ARBA" id="ARBA00022516"/>
    </source>
</evidence>
<dbReference type="PROSITE" id="PS00957">
    <property type="entry name" value="NAD_G3PDH"/>
    <property type="match status" value="1"/>
</dbReference>
<evidence type="ECO:0000256" key="11">
    <source>
        <dbReference type="ARBA" id="ARBA00069372"/>
    </source>
</evidence>
<dbReference type="Gene3D" id="3.40.50.720">
    <property type="entry name" value="NAD(P)-binding Rossmann-like Domain"/>
    <property type="match status" value="1"/>
</dbReference>
<feature type="binding site" evidence="15">
    <location>
        <position position="101"/>
    </location>
    <ligand>
        <name>substrate</name>
    </ligand>
</feature>
<dbReference type="SUPFAM" id="SSF51735">
    <property type="entry name" value="NAD(P)-binding Rossmann-fold domains"/>
    <property type="match status" value="1"/>
</dbReference>
<keyword evidence="4 13" id="KW-0560">Oxidoreductase</keyword>
<dbReference type="GO" id="GO:0046474">
    <property type="term" value="P:glycerophospholipid biosynthetic process"/>
    <property type="evidence" value="ECO:0007669"/>
    <property type="project" value="TreeGrafter"/>
</dbReference>
<feature type="binding site" evidence="13">
    <location>
        <position position="249"/>
    </location>
    <ligand>
        <name>sn-glycerol 3-phosphate</name>
        <dbReference type="ChEBI" id="CHEBI:57597"/>
    </ligand>
</feature>
<dbReference type="InterPro" id="IPR006168">
    <property type="entry name" value="G3P_DH_NAD-dep"/>
</dbReference>
<dbReference type="PIRSF" id="PIRSF000114">
    <property type="entry name" value="Glycerol-3-P_dh"/>
    <property type="match status" value="1"/>
</dbReference>
<sequence length="330" mass="33730">MLGAGSWGTALALVLARSGRDVRLWAHDPDMARAMSATGYNPRHLTDIPLPAAIRPESDLATSVATATTVLVAVPSHAFAATLQALAPVIAAGTPVIWATKGLDNAGGGLLHDVAAATLPDHPLAALSGPSFAGEVARGLPTAIVLACRDRAVGARLCSDFHDERFRVYPSDDLIGVGLGGAVKNILAIATGIADGLGFGANARSGLVTRGLAEVRRLGAALGADDRTLTGLAGLGDLMLTCTDDQSRNRRMGLALGRGESIDTATAGIGAVVEGIRTAVEVGELARRLGVQMPICAAVESIITTGQSPLSAAEALMERRPGAEFDDRPD</sequence>
<evidence type="ECO:0000256" key="14">
    <source>
        <dbReference type="PIRSR" id="PIRSR000114-1"/>
    </source>
</evidence>
<feature type="domain" description="Glycerol-3-phosphate dehydrogenase NAD-dependent N-terminal" evidence="18">
    <location>
        <begin position="1"/>
        <end position="152"/>
    </location>
</feature>
<feature type="binding site" evidence="16">
    <location>
        <position position="133"/>
    </location>
    <ligand>
        <name>NAD(+)</name>
        <dbReference type="ChEBI" id="CHEBI:57540"/>
    </ligand>
</feature>
<evidence type="ECO:0000259" key="18">
    <source>
        <dbReference type="Pfam" id="PF01210"/>
    </source>
</evidence>
<dbReference type="EMBL" id="SHLI01000001">
    <property type="protein sequence ID" value="RZU99510.1"/>
    <property type="molecule type" value="Genomic_DNA"/>
</dbReference>
<dbReference type="GO" id="GO:0046168">
    <property type="term" value="P:glycerol-3-phosphate catabolic process"/>
    <property type="evidence" value="ECO:0007669"/>
    <property type="project" value="InterPro"/>
</dbReference>
<feature type="binding site" evidence="13">
    <location>
        <position position="101"/>
    </location>
    <ligand>
        <name>NADPH</name>
        <dbReference type="ChEBI" id="CHEBI:57783"/>
    </ligand>
</feature>
<dbReference type="InterPro" id="IPR006109">
    <property type="entry name" value="G3P_DH_NAD-dep_C"/>
</dbReference>
<feature type="binding site" evidence="13">
    <location>
        <position position="237"/>
    </location>
    <ligand>
        <name>sn-glycerol 3-phosphate</name>
        <dbReference type="ChEBI" id="CHEBI:57597"/>
    </ligand>
</feature>
<keyword evidence="21" id="KW-1185">Reference proteome</keyword>
<dbReference type="PANTHER" id="PTHR11728">
    <property type="entry name" value="GLYCEROL-3-PHOSPHATE DEHYDROGENASE"/>
    <property type="match status" value="1"/>
</dbReference>
<comment type="catalytic activity">
    <reaction evidence="9">
        <text>sn-glycerol 3-phosphate + NADP(+) = dihydroxyacetone phosphate + NADPH + H(+)</text>
        <dbReference type="Rhea" id="RHEA:11096"/>
        <dbReference type="ChEBI" id="CHEBI:15378"/>
        <dbReference type="ChEBI" id="CHEBI:57597"/>
        <dbReference type="ChEBI" id="CHEBI:57642"/>
        <dbReference type="ChEBI" id="CHEBI:57783"/>
        <dbReference type="ChEBI" id="CHEBI:58349"/>
        <dbReference type="EC" id="1.1.1.94"/>
    </reaction>
    <physiologicalReaction direction="right-to-left" evidence="9">
        <dbReference type="Rhea" id="RHEA:11098"/>
    </physiologicalReaction>
</comment>
<feature type="binding site" evidence="13">
    <location>
        <position position="129"/>
    </location>
    <ligand>
        <name>sn-glycerol 3-phosphate</name>
        <dbReference type="ChEBI" id="CHEBI:57597"/>
    </ligand>
</feature>
<dbReference type="InterPro" id="IPR008927">
    <property type="entry name" value="6-PGluconate_DH-like_C_sf"/>
</dbReference>
<reference evidence="20 21" key="1">
    <citation type="submission" date="2019-02" db="EMBL/GenBank/DDBJ databases">
        <title>Genomic Encyclopedia of Type Strains, Phase IV (KMG-IV): sequencing the most valuable type-strain genomes for metagenomic binning, comparative biology and taxonomic classification.</title>
        <authorList>
            <person name="Goeker M."/>
        </authorList>
    </citation>
    <scope>NUCLEOTIDE SEQUENCE [LARGE SCALE GENOMIC DNA]</scope>
    <source>
        <strain evidence="20 21">DSM 21056</strain>
    </source>
</reference>
<feature type="binding site" evidence="16">
    <location>
        <begin position="3"/>
        <end position="8"/>
    </location>
    <ligand>
        <name>NAD(+)</name>
        <dbReference type="ChEBI" id="CHEBI:57540"/>
    </ligand>
</feature>
<organism evidence="20 21">
    <name type="scientific">Spiribacter vilamensis</name>
    <dbReference type="NCBI Taxonomy" id="531306"/>
    <lineage>
        <taxon>Bacteria</taxon>
        <taxon>Pseudomonadati</taxon>
        <taxon>Pseudomonadota</taxon>
        <taxon>Gammaproteobacteria</taxon>
        <taxon>Chromatiales</taxon>
        <taxon>Ectothiorhodospiraceae</taxon>
        <taxon>Spiribacter</taxon>
    </lineage>
</organism>
<feature type="binding site" evidence="13">
    <location>
        <position position="184"/>
    </location>
    <ligand>
        <name>sn-glycerol 3-phosphate</name>
        <dbReference type="ChEBI" id="CHEBI:57597"/>
    </ligand>
</feature>
<dbReference type="FunFam" id="1.10.1040.10:FF:000001">
    <property type="entry name" value="Glycerol-3-phosphate dehydrogenase [NAD(P)+]"/>
    <property type="match status" value="1"/>
</dbReference>
<dbReference type="PANTHER" id="PTHR11728:SF1">
    <property type="entry name" value="GLYCEROL-3-PHOSPHATE DEHYDROGENASE [NAD(+)] 2, CHLOROPLASTIC"/>
    <property type="match status" value="1"/>
</dbReference>
<dbReference type="FunFam" id="3.40.50.720:FF:000019">
    <property type="entry name" value="Glycerol-3-phosphate dehydrogenase [NAD(P)+]"/>
    <property type="match status" value="1"/>
</dbReference>
<dbReference type="UniPathway" id="UPA00940"/>
<evidence type="ECO:0000259" key="19">
    <source>
        <dbReference type="Pfam" id="PF07479"/>
    </source>
</evidence>
<feature type="binding site" evidence="13">
    <location>
        <position position="6"/>
    </location>
    <ligand>
        <name>NADPH</name>
        <dbReference type="ChEBI" id="CHEBI:57783"/>
    </ligand>
</feature>
<feature type="binding site" evidence="13">
    <location>
        <position position="133"/>
    </location>
    <ligand>
        <name>NADPH</name>
        <dbReference type="ChEBI" id="CHEBI:57783"/>
    </ligand>
</feature>
<comment type="caution">
    <text evidence="20">The sequence shown here is derived from an EMBL/GenBank/DDBJ whole genome shotgun (WGS) entry which is preliminary data.</text>
</comment>
<evidence type="ECO:0000256" key="1">
    <source>
        <dbReference type="ARBA" id="ARBA00011009"/>
    </source>
</evidence>
<dbReference type="Pfam" id="PF01210">
    <property type="entry name" value="NAD_Gly3P_dh_N"/>
    <property type="match status" value="1"/>
</dbReference>
<feature type="binding site" evidence="13">
    <location>
        <position position="27"/>
    </location>
    <ligand>
        <name>NADPH</name>
        <dbReference type="ChEBI" id="CHEBI:57783"/>
    </ligand>
</feature>
<dbReference type="NCBIfam" id="NF000940">
    <property type="entry name" value="PRK00094.1-2"/>
    <property type="match status" value="1"/>
</dbReference>
<dbReference type="InterPro" id="IPR036291">
    <property type="entry name" value="NAD(P)-bd_dom_sf"/>
</dbReference>
<dbReference type="Proteomes" id="UP000292298">
    <property type="component" value="Unassembled WGS sequence"/>
</dbReference>
<keyword evidence="2 13" id="KW-0444">Lipid biosynthesis</keyword>
<evidence type="ECO:0000313" key="20">
    <source>
        <dbReference type="EMBL" id="RZU99510.1"/>
    </source>
</evidence>
<dbReference type="HAMAP" id="MF_00394">
    <property type="entry name" value="NAD_Glyc3P_dehydrog"/>
    <property type="match status" value="1"/>
</dbReference>
<feature type="active site" description="Proton acceptor" evidence="13 14">
    <location>
        <position position="184"/>
    </location>
</feature>
<feature type="domain" description="Glycerol-3-phosphate dehydrogenase NAD-dependent C-terminal" evidence="19">
    <location>
        <begin position="173"/>
        <end position="312"/>
    </location>
</feature>
<feature type="binding site" evidence="13">
    <location>
        <position position="101"/>
    </location>
    <ligand>
        <name>sn-glycerol 3-phosphate</name>
        <dbReference type="ChEBI" id="CHEBI:57597"/>
    </ligand>
</feature>
<keyword evidence="7 13" id="KW-0594">Phospholipid biosynthesis</keyword>
<dbReference type="NCBIfam" id="NF000942">
    <property type="entry name" value="PRK00094.1-4"/>
    <property type="match status" value="1"/>
</dbReference>
<evidence type="ECO:0000256" key="9">
    <source>
        <dbReference type="ARBA" id="ARBA00052716"/>
    </source>
</evidence>
<dbReference type="InterPro" id="IPR013328">
    <property type="entry name" value="6PGD_dom2"/>
</dbReference>
<evidence type="ECO:0000313" key="21">
    <source>
        <dbReference type="Proteomes" id="UP000292298"/>
    </source>
</evidence>
<name>A0A4Q8D2H4_9GAMM</name>
<feature type="binding site" evidence="16">
    <location>
        <position position="248"/>
    </location>
    <ligand>
        <name>NAD(+)</name>
        <dbReference type="ChEBI" id="CHEBI:57540"/>
    </ligand>
</feature>
<feature type="binding site" evidence="13">
    <location>
        <position position="274"/>
    </location>
    <ligand>
        <name>NADPH</name>
        <dbReference type="ChEBI" id="CHEBI:57783"/>
    </ligand>
</feature>
<keyword evidence="5 13" id="KW-0520">NAD</keyword>
<comment type="catalytic activity">
    <reaction evidence="13">
        <text>sn-glycerol 3-phosphate + NAD(+) = dihydroxyacetone phosphate + NADH + H(+)</text>
        <dbReference type="Rhea" id="RHEA:11092"/>
        <dbReference type="ChEBI" id="CHEBI:15378"/>
        <dbReference type="ChEBI" id="CHEBI:57540"/>
        <dbReference type="ChEBI" id="CHEBI:57597"/>
        <dbReference type="ChEBI" id="CHEBI:57642"/>
        <dbReference type="ChEBI" id="CHEBI:57945"/>
        <dbReference type="EC" id="1.1.1.94"/>
    </reaction>
</comment>
<dbReference type="GO" id="GO:0051287">
    <property type="term" value="F:NAD binding"/>
    <property type="evidence" value="ECO:0007669"/>
    <property type="project" value="InterPro"/>
</dbReference>
<feature type="binding site" evidence="13">
    <location>
        <position position="248"/>
    </location>
    <ligand>
        <name>NADPH</name>
        <dbReference type="ChEBI" id="CHEBI:57783"/>
    </ligand>
</feature>
<evidence type="ECO:0000256" key="6">
    <source>
        <dbReference type="ARBA" id="ARBA00023098"/>
    </source>
</evidence>
<keyword evidence="13" id="KW-0547">Nucleotide-binding</keyword>
<evidence type="ECO:0000256" key="4">
    <source>
        <dbReference type="ARBA" id="ARBA00023002"/>
    </source>
</evidence>
<evidence type="ECO:0000256" key="17">
    <source>
        <dbReference type="RuleBase" id="RU000437"/>
    </source>
</evidence>
<feature type="binding site" evidence="13">
    <location>
        <position position="248"/>
    </location>
    <ligand>
        <name>sn-glycerol 3-phosphate</name>
        <dbReference type="ChEBI" id="CHEBI:57597"/>
    </ligand>
</feature>
<comment type="subcellular location">
    <subcellularLocation>
        <location evidence="13">Cytoplasm</location>
    </subcellularLocation>
</comment>
<dbReference type="GO" id="GO:0005829">
    <property type="term" value="C:cytosol"/>
    <property type="evidence" value="ECO:0007669"/>
    <property type="project" value="TreeGrafter"/>
</dbReference>